<dbReference type="EMBL" id="BARW01006294">
    <property type="protein sequence ID" value="GAI87671.1"/>
    <property type="molecule type" value="Genomic_DNA"/>
</dbReference>
<proteinExistence type="predicted"/>
<dbReference type="AlphaFoldDB" id="X1T8G5"/>
<name>X1T8G5_9ZZZZ</name>
<organism evidence="1">
    <name type="scientific">marine sediment metagenome</name>
    <dbReference type="NCBI Taxonomy" id="412755"/>
    <lineage>
        <taxon>unclassified sequences</taxon>
        <taxon>metagenomes</taxon>
        <taxon>ecological metagenomes</taxon>
    </lineage>
</organism>
<gene>
    <name evidence="1" type="ORF">S12H4_13219</name>
</gene>
<comment type="caution">
    <text evidence="1">The sequence shown here is derived from an EMBL/GenBank/DDBJ whole genome shotgun (WGS) entry which is preliminary data.</text>
</comment>
<evidence type="ECO:0000313" key="1">
    <source>
        <dbReference type="EMBL" id="GAI87671.1"/>
    </source>
</evidence>
<feature type="non-terminal residue" evidence="1">
    <location>
        <position position="131"/>
    </location>
</feature>
<accession>X1T8G5</accession>
<protein>
    <submittedName>
        <fullName evidence="1">Uncharacterized protein</fullName>
    </submittedName>
</protein>
<sequence>MQEKDVSIKILKNLLEFSEKNQEIINWGKLRKELTKLESQLKSLITPSKKVEEIFSNKKLFQNLNEIKLFMSRNFNLDIKERSTAGTLSNITYFTLKNPEAILKIETIISSKTIRQRVIPKQKKIPQKRVI</sequence>
<reference evidence="1" key="1">
    <citation type="journal article" date="2014" name="Front. Microbiol.">
        <title>High frequency of phylogenetically diverse reductive dehalogenase-homologous genes in deep subseafloor sedimentary metagenomes.</title>
        <authorList>
            <person name="Kawai M."/>
            <person name="Futagami T."/>
            <person name="Toyoda A."/>
            <person name="Takaki Y."/>
            <person name="Nishi S."/>
            <person name="Hori S."/>
            <person name="Arai W."/>
            <person name="Tsubouchi T."/>
            <person name="Morono Y."/>
            <person name="Uchiyama I."/>
            <person name="Ito T."/>
            <person name="Fujiyama A."/>
            <person name="Inagaki F."/>
            <person name="Takami H."/>
        </authorList>
    </citation>
    <scope>NUCLEOTIDE SEQUENCE</scope>
    <source>
        <strain evidence="1">Expedition CK06-06</strain>
    </source>
</reference>